<organism evidence="1">
    <name type="scientific">Leptospira interrogans serovar Hardjo str. Norma</name>
    <dbReference type="NCBI Taxonomy" id="1279460"/>
    <lineage>
        <taxon>Bacteria</taxon>
        <taxon>Pseudomonadati</taxon>
        <taxon>Spirochaetota</taxon>
        <taxon>Spirochaetia</taxon>
        <taxon>Leptospirales</taxon>
        <taxon>Leptospiraceae</taxon>
        <taxon>Leptospira</taxon>
    </lineage>
</organism>
<gene>
    <name evidence="1" type="ORF">G436_3736</name>
</gene>
<evidence type="ECO:0000313" key="2">
    <source>
        <dbReference type="Proteomes" id="UP000056502"/>
    </source>
</evidence>
<dbReference type="PATRIC" id="fig|1279460.3.peg.3812"/>
<dbReference type="AntiFam" id="ANF00051">
    <property type="entry name" value="Translation of DNA tandem repeat"/>
</dbReference>
<dbReference type="EMBL" id="CP012603">
    <property type="protein sequence ID" value="ALE40882.1"/>
    <property type="molecule type" value="Genomic_DNA"/>
</dbReference>
<protein>
    <submittedName>
        <fullName evidence="1">Uncharacterized protein</fullName>
    </submittedName>
</protein>
<name>A0A0M4N830_LEPIR</name>
<evidence type="ECO:0000313" key="1">
    <source>
        <dbReference type="EMBL" id="ALE40882.1"/>
    </source>
</evidence>
<accession>A0A0M4N830</accession>
<dbReference type="AlphaFoldDB" id="A0A0M4N830"/>
<proteinExistence type="predicted"/>
<dbReference type="Proteomes" id="UP000056502">
    <property type="component" value="Chromosome I"/>
</dbReference>
<reference evidence="1 2" key="1">
    <citation type="journal article" date="2015" name="Genome Announc.">
        <title>Whole-Genome Sequence of Leptospira interrogans Serovar Hardjo Subtype Hardjoprajitno Strain Norma, Isolated from Cattle in a Leptospirosis Outbreak in Brazil.</title>
        <authorList>
            <person name="Cosate M.R."/>
            <person name="Soares S.C."/>
            <person name="Mendes T.A."/>
            <person name="Raittz R.T."/>
            <person name="Moreira E.C."/>
            <person name="Leite R."/>
            <person name="Fernandes G.R."/>
            <person name="Haddad J.P."/>
            <person name="Ortega J.M."/>
        </authorList>
    </citation>
    <scope>NUCLEOTIDE SEQUENCE [LARGE SCALE GENOMIC DNA]</scope>
    <source>
        <strain evidence="1 2">Norma</strain>
    </source>
</reference>
<sequence length="44" mass="5293">MRAHTKFRFACKMWELLQITILRTNSKIIGIYTFRKIFSQPNSC</sequence>